<proteinExistence type="predicted"/>
<organism evidence="2 3">
    <name type="scientific">Pleuronectes platessa</name>
    <name type="common">European plaice</name>
    <dbReference type="NCBI Taxonomy" id="8262"/>
    <lineage>
        <taxon>Eukaryota</taxon>
        <taxon>Metazoa</taxon>
        <taxon>Chordata</taxon>
        <taxon>Craniata</taxon>
        <taxon>Vertebrata</taxon>
        <taxon>Euteleostomi</taxon>
        <taxon>Actinopterygii</taxon>
        <taxon>Neopterygii</taxon>
        <taxon>Teleostei</taxon>
        <taxon>Neoteleostei</taxon>
        <taxon>Acanthomorphata</taxon>
        <taxon>Carangaria</taxon>
        <taxon>Pleuronectiformes</taxon>
        <taxon>Pleuronectoidei</taxon>
        <taxon>Pleuronectidae</taxon>
        <taxon>Pleuronectes</taxon>
    </lineage>
</organism>
<dbReference type="Proteomes" id="UP001153269">
    <property type="component" value="Unassembled WGS sequence"/>
</dbReference>
<keyword evidence="3" id="KW-1185">Reference proteome</keyword>
<sequence length="100" mass="11229">MRRLRIALSEQGSRCEAQSSEDTRRLRRVDAASKVLLQSQSNEPPDETGRPWLFIFRCGPIDVEVALCESRRPGAPPPTEPRVGQTKARRKVEPMMGING</sequence>
<comment type="caution">
    <text evidence="2">The sequence shown here is derived from an EMBL/GenBank/DDBJ whole genome shotgun (WGS) entry which is preliminary data.</text>
</comment>
<feature type="region of interest" description="Disordered" evidence="1">
    <location>
        <begin position="1"/>
        <end position="26"/>
    </location>
</feature>
<dbReference type="AlphaFoldDB" id="A0A9N7YD39"/>
<evidence type="ECO:0000313" key="2">
    <source>
        <dbReference type="EMBL" id="CAB1421922.1"/>
    </source>
</evidence>
<dbReference type="EMBL" id="CADEAL010000555">
    <property type="protein sequence ID" value="CAB1421922.1"/>
    <property type="molecule type" value="Genomic_DNA"/>
</dbReference>
<reference evidence="2" key="1">
    <citation type="submission" date="2020-03" db="EMBL/GenBank/DDBJ databases">
        <authorList>
            <person name="Weist P."/>
        </authorList>
    </citation>
    <scope>NUCLEOTIDE SEQUENCE</scope>
</reference>
<name>A0A9N7YD39_PLEPL</name>
<protein>
    <submittedName>
        <fullName evidence="2">Uncharacterized protein</fullName>
    </submittedName>
</protein>
<evidence type="ECO:0000313" key="3">
    <source>
        <dbReference type="Proteomes" id="UP001153269"/>
    </source>
</evidence>
<feature type="region of interest" description="Disordered" evidence="1">
    <location>
        <begin position="70"/>
        <end position="100"/>
    </location>
</feature>
<evidence type="ECO:0000256" key="1">
    <source>
        <dbReference type="SAM" id="MobiDB-lite"/>
    </source>
</evidence>
<accession>A0A9N7YD39</accession>
<gene>
    <name evidence="2" type="ORF">PLEPLA_LOCUS9810</name>
</gene>
<feature type="compositionally biased region" description="Polar residues" evidence="1">
    <location>
        <begin position="10"/>
        <end position="20"/>
    </location>
</feature>